<evidence type="ECO:0000256" key="7">
    <source>
        <dbReference type="ARBA" id="ARBA00022723"/>
    </source>
</evidence>
<dbReference type="CDD" id="cd07971">
    <property type="entry name" value="OBF_DNA_ligase_LigD"/>
    <property type="match status" value="1"/>
</dbReference>
<dbReference type="Pfam" id="PF04679">
    <property type="entry name" value="DNA_ligase_A_C"/>
    <property type="match status" value="1"/>
</dbReference>
<dbReference type="GO" id="GO:0005524">
    <property type="term" value="F:ATP binding"/>
    <property type="evidence" value="ECO:0007669"/>
    <property type="project" value="UniProtKB-KW"/>
</dbReference>
<dbReference type="EC" id="6.5.1.1" evidence="2"/>
<dbReference type="InterPro" id="IPR012310">
    <property type="entry name" value="DNA_ligase_ATP-dep_cent"/>
</dbReference>
<keyword evidence="11" id="KW-0269">Exonuclease</keyword>
<dbReference type="PROSITE" id="PS50160">
    <property type="entry name" value="DNA_LIGASE_A3"/>
    <property type="match status" value="1"/>
</dbReference>
<evidence type="ECO:0000256" key="16">
    <source>
        <dbReference type="ARBA" id="ARBA00023204"/>
    </source>
</evidence>
<dbReference type="GO" id="GO:0003887">
    <property type="term" value="F:DNA-directed DNA polymerase activity"/>
    <property type="evidence" value="ECO:0007669"/>
    <property type="project" value="UniProtKB-KW"/>
</dbReference>
<evidence type="ECO:0000256" key="17">
    <source>
        <dbReference type="ARBA" id="ARBA00023211"/>
    </source>
</evidence>
<evidence type="ECO:0000256" key="15">
    <source>
        <dbReference type="ARBA" id="ARBA00023172"/>
    </source>
</evidence>
<evidence type="ECO:0000256" key="18">
    <source>
        <dbReference type="ARBA" id="ARBA00023268"/>
    </source>
</evidence>
<dbReference type="GO" id="GO:0003677">
    <property type="term" value="F:DNA binding"/>
    <property type="evidence" value="ECO:0007669"/>
    <property type="project" value="UniProtKB-KW"/>
</dbReference>
<evidence type="ECO:0000256" key="13">
    <source>
        <dbReference type="ARBA" id="ARBA00022932"/>
    </source>
</evidence>
<sequence length="723" mass="80275">MPNGIPDDPKRNRKAIRTEDHPLEYLEFHGEIPRGQYGAGTMTIWDSGTYEAEKWRDDEVIATFHGERLRGRYALIRTGADGKDWLMHRMDPAVDPGAEPMPEAIVPMLAKPGRLPGGRPGSEGDRWSYEIKWDGVRALVYSEPGRLRLESRNGRDITASYPELRPLNRALSHHRAILDGEIVAFDADGRPSFARLQQRMHLTGESQVRRRARDVPVVLVLFDLLWLDGHSLMDRPYDDRRGALEALDLSGPAWQTPAAHLGDGAALLQATAAQGLEGLIAKRRDAPYEPGRRSSCWIKVKNVNRQEVVIAGWLPGEGRRESRIGALVVGVHDEDGGPLRYAGRVGTGFTEQALDALAETLGPLRTDENPFGRGGPKGAIWVRPCLLAEVEFTEWTTEGLLRHPSFKGLREDKDALEVVRELPGDARELHLEGQVVKVSNWSKVLWPQTGFTKGRLVDYYLRIAPAILPHLEGRPLTLKRYPNGVDAQHFYEKNSPSHRPEWVHTARVSTGRKAIDFTLVENVATLGWLANLASIELHTSLSRADPIERPTMLVFDLDPGPPADIVACCEVGLILRGLFDGLGLVSAAKTSGSKGLQVYVPLNEPDLTYDDTKPFAKAVAELLEAQVPDLVVSRQTKTLRPGKVLVDWSQNDEHKTTVCVYSVRAKERPTVSTPVDWDEVQACHDAGDPELLVFDTDAVLDRVAERGDLFAPTLSVVQRLPKL</sequence>
<dbReference type="GO" id="GO:0004527">
    <property type="term" value="F:exonuclease activity"/>
    <property type="evidence" value="ECO:0007669"/>
    <property type="project" value="UniProtKB-KW"/>
</dbReference>
<evidence type="ECO:0000256" key="21">
    <source>
        <dbReference type="ARBA" id="ARBA00049981"/>
    </source>
</evidence>
<keyword evidence="7" id="KW-0479">Metal-binding</keyword>
<keyword evidence="25" id="KW-1185">Reference proteome</keyword>
<evidence type="ECO:0000313" key="24">
    <source>
        <dbReference type="EMBL" id="UGS37901.1"/>
    </source>
</evidence>
<evidence type="ECO:0000256" key="11">
    <source>
        <dbReference type="ARBA" id="ARBA00022839"/>
    </source>
</evidence>
<feature type="domain" description="ATP-dependent DNA ligase family profile" evidence="23">
    <location>
        <begin position="210"/>
        <end position="333"/>
    </location>
</feature>
<name>A0A9E6Y0W0_9ACTN</name>
<keyword evidence="12" id="KW-0067">ATP-binding</keyword>
<dbReference type="Proteomes" id="UP001162834">
    <property type="component" value="Chromosome"/>
</dbReference>
<dbReference type="CDD" id="cd04863">
    <property type="entry name" value="MtLigD_Pol_like"/>
    <property type="match status" value="1"/>
</dbReference>
<organism evidence="24 25">
    <name type="scientific">Capillimicrobium parvum</name>
    <dbReference type="NCBI Taxonomy" id="2884022"/>
    <lineage>
        <taxon>Bacteria</taxon>
        <taxon>Bacillati</taxon>
        <taxon>Actinomycetota</taxon>
        <taxon>Thermoleophilia</taxon>
        <taxon>Solirubrobacterales</taxon>
        <taxon>Capillimicrobiaceae</taxon>
        <taxon>Capillimicrobium</taxon>
    </lineage>
</organism>
<dbReference type="PROSITE" id="PS00333">
    <property type="entry name" value="DNA_LIGASE_A2"/>
    <property type="match status" value="1"/>
</dbReference>
<dbReference type="NCBIfam" id="TIGR02779">
    <property type="entry name" value="NHEJ_ligase_lig"/>
    <property type="match status" value="1"/>
</dbReference>
<dbReference type="InterPro" id="IPR052171">
    <property type="entry name" value="NHEJ_LigD"/>
</dbReference>
<accession>A0A9E6Y0W0</accession>
<keyword evidence="3 24" id="KW-0436">Ligase</keyword>
<comment type="cofactor">
    <cofactor evidence="1">
        <name>Mn(2+)</name>
        <dbReference type="ChEBI" id="CHEBI:29035"/>
    </cofactor>
</comment>
<dbReference type="InterPro" id="IPR012309">
    <property type="entry name" value="DNA_ligase_ATP-dep_C"/>
</dbReference>
<dbReference type="Pfam" id="PF21686">
    <property type="entry name" value="LigD_Prim-Pol"/>
    <property type="match status" value="1"/>
</dbReference>
<keyword evidence="18" id="KW-0511">Multifunctional enzyme</keyword>
<keyword evidence="13" id="KW-0239">DNA-directed DNA polymerase</keyword>
<dbReference type="SUPFAM" id="SSF50249">
    <property type="entry name" value="Nucleic acid-binding proteins"/>
    <property type="match status" value="1"/>
</dbReference>
<evidence type="ECO:0000256" key="20">
    <source>
        <dbReference type="ARBA" id="ARBA00034003"/>
    </source>
</evidence>
<dbReference type="NCBIfam" id="TIGR02778">
    <property type="entry name" value="ligD_pol"/>
    <property type="match status" value="1"/>
</dbReference>
<dbReference type="Gene3D" id="2.40.50.140">
    <property type="entry name" value="Nucleic acid-binding proteins"/>
    <property type="match status" value="1"/>
</dbReference>
<evidence type="ECO:0000256" key="8">
    <source>
        <dbReference type="ARBA" id="ARBA00022741"/>
    </source>
</evidence>
<keyword evidence="16" id="KW-0234">DNA repair</keyword>
<dbReference type="GO" id="GO:0006310">
    <property type="term" value="P:DNA recombination"/>
    <property type="evidence" value="ECO:0007669"/>
    <property type="project" value="UniProtKB-KW"/>
</dbReference>
<keyword evidence="14" id="KW-0238">DNA-binding</keyword>
<evidence type="ECO:0000256" key="3">
    <source>
        <dbReference type="ARBA" id="ARBA00022598"/>
    </source>
</evidence>
<dbReference type="InterPro" id="IPR016059">
    <property type="entry name" value="DNA_ligase_ATP-dep_CS"/>
</dbReference>
<dbReference type="PANTHER" id="PTHR42705">
    <property type="entry name" value="BIFUNCTIONAL NON-HOMOLOGOUS END JOINING PROTEIN LIGD"/>
    <property type="match status" value="1"/>
</dbReference>
<keyword evidence="15" id="KW-0233">DNA recombination</keyword>
<keyword evidence="8" id="KW-0547">Nucleotide-binding</keyword>
<evidence type="ECO:0000256" key="22">
    <source>
        <dbReference type="ARBA" id="ARBA00049990"/>
    </source>
</evidence>
<dbReference type="GO" id="GO:0003910">
    <property type="term" value="F:DNA ligase (ATP) activity"/>
    <property type="evidence" value="ECO:0007669"/>
    <property type="project" value="UniProtKB-EC"/>
</dbReference>
<evidence type="ECO:0000256" key="1">
    <source>
        <dbReference type="ARBA" id="ARBA00001936"/>
    </source>
</evidence>
<comment type="similarity">
    <text evidence="22">In the N-terminal section; belongs to the LigD polymerase family.</text>
</comment>
<evidence type="ECO:0000256" key="12">
    <source>
        <dbReference type="ARBA" id="ARBA00022840"/>
    </source>
</evidence>
<evidence type="ECO:0000259" key="23">
    <source>
        <dbReference type="PROSITE" id="PS50160"/>
    </source>
</evidence>
<dbReference type="EMBL" id="CP087164">
    <property type="protein sequence ID" value="UGS37901.1"/>
    <property type="molecule type" value="Genomic_DNA"/>
</dbReference>
<dbReference type="AlphaFoldDB" id="A0A9E6Y0W0"/>
<dbReference type="InterPro" id="IPR033649">
    <property type="entry name" value="MtLigD_Pol-like"/>
</dbReference>
<dbReference type="InterPro" id="IPR014146">
    <property type="entry name" value="LigD_ligase_dom"/>
</dbReference>
<comment type="similarity">
    <text evidence="21">In the C-terminal section; belongs to the ATP-dependent DNA ligase family.</text>
</comment>
<evidence type="ECO:0000256" key="2">
    <source>
        <dbReference type="ARBA" id="ARBA00012727"/>
    </source>
</evidence>
<evidence type="ECO:0000256" key="19">
    <source>
        <dbReference type="ARBA" id="ARBA00029943"/>
    </source>
</evidence>
<evidence type="ECO:0000256" key="6">
    <source>
        <dbReference type="ARBA" id="ARBA00022722"/>
    </source>
</evidence>
<reference evidence="24" key="1">
    <citation type="journal article" date="2022" name="Int. J. Syst. Evol. Microbiol.">
        <title>Pseudomonas aegrilactucae sp. nov. and Pseudomonas morbosilactucae sp. nov., pathogens causing bacterial rot of lettuce in Japan.</title>
        <authorList>
            <person name="Sawada H."/>
            <person name="Fujikawa T."/>
            <person name="Satou M."/>
        </authorList>
    </citation>
    <scope>NUCLEOTIDE SEQUENCE</scope>
    <source>
        <strain evidence="24">0166_1</strain>
    </source>
</reference>
<evidence type="ECO:0000256" key="10">
    <source>
        <dbReference type="ARBA" id="ARBA00022801"/>
    </source>
</evidence>
<dbReference type="SUPFAM" id="SSF56091">
    <property type="entry name" value="DNA ligase/mRNA capping enzyme, catalytic domain"/>
    <property type="match status" value="1"/>
</dbReference>
<dbReference type="NCBIfam" id="TIGR02776">
    <property type="entry name" value="NHEJ_ligase_prk"/>
    <property type="match status" value="1"/>
</dbReference>
<dbReference type="Pfam" id="PF13298">
    <property type="entry name" value="LigD_N"/>
    <property type="match status" value="1"/>
</dbReference>
<dbReference type="InterPro" id="IPR014144">
    <property type="entry name" value="LigD_PE_domain"/>
</dbReference>
<dbReference type="GO" id="GO:0046872">
    <property type="term" value="F:metal ion binding"/>
    <property type="evidence" value="ECO:0007669"/>
    <property type="project" value="UniProtKB-KW"/>
</dbReference>
<dbReference type="Gene3D" id="3.90.920.10">
    <property type="entry name" value="DNA primase, PRIM domain"/>
    <property type="match status" value="1"/>
</dbReference>
<comment type="catalytic activity">
    <reaction evidence="20">
        <text>ATP + (deoxyribonucleotide)n-3'-hydroxyl + 5'-phospho-(deoxyribonucleotide)m = (deoxyribonucleotide)n+m + AMP + diphosphate.</text>
        <dbReference type="EC" id="6.5.1.1"/>
    </reaction>
</comment>
<evidence type="ECO:0000256" key="5">
    <source>
        <dbReference type="ARBA" id="ARBA00022695"/>
    </source>
</evidence>
<keyword evidence="9" id="KW-0227">DNA damage</keyword>
<dbReference type="InterPro" id="IPR012340">
    <property type="entry name" value="NA-bd_OB-fold"/>
</dbReference>
<dbReference type="InterPro" id="IPR014143">
    <property type="entry name" value="NHEJ_ligase_prk"/>
</dbReference>
<dbReference type="Gene3D" id="3.30.470.30">
    <property type="entry name" value="DNA ligase/mRNA capping enzyme"/>
    <property type="match status" value="1"/>
</dbReference>
<dbReference type="CDD" id="cd07906">
    <property type="entry name" value="Adenylation_DNA_ligase_LigD_LigC"/>
    <property type="match status" value="1"/>
</dbReference>
<evidence type="ECO:0000256" key="4">
    <source>
        <dbReference type="ARBA" id="ARBA00022679"/>
    </source>
</evidence>
<protein>
    <recommendedName>
        <fullName evidence="2">DNA ligase (ATP)</fullName>
        <ecNumber evidence="2">6.5.1.1</ecNumber>
    </recommendedName>
    <alternativeName>
        <fullName evidence="19">NHEJ DNA polymerase</fullName>
    </alternativeName>
</protein>
<evidence type="ECO:0000256" key="14">
    <source>
        <dbReference type="ARBA" id="ARBA00023125"/>
    </source>
</evidence>
<keyword evidence="6" id="KW-0540">Nuclease</keyword>
<keyword evidence="4" id="KW-0808">Transferase</keyword>
<keyword evidence="5" id="KW-0548">Nucleotidyltransferase</keyword>
<gene>
    <name evidence="24" type="primary">lig</name>
    <name evidence="24" type="ORF">DSM104329_04323</name>
</gene>
<dbReference type="Gene3D" id="3.30.1490.70">
    <property type="match status" value="1"/>
</dbReference>
<dbReference type="PANTHER" id="PTHR42705:SF2">
    <property type="entry name" value="BIFUNCTIONAL NON-HOMOLOGOUS END JOINING PROTEIN LIGD"/>
    <property type="match status" value="1"/>
</dbReference>
<keyword evidence="17" id="KW-0464">Manganese</keyword>
<keyword evidence="10" id="KW-0378">Hydrolase</keyword>
<proteinExistence type="inferred from homology"/>
<dbReference type="Pfam" id="PF01068">
    <property type="entry name" value="DNA_ligase_A_M"/>
    <property type="match status" value="1"/>
</dbReference>
<dbReference type="GO" id="GO:0006281">
    <property type="term" value="P:DNA repair"/>
    <property type="evidence" value="ECO:0007669"/>
    <property type="project" value="UniProtKB-KW"/>
</dbReference>
<dbReference type="InterPro" id="IPR014145">
    <property type="entry name" value="LigD_pol_dom"/>
</dbReference>
<evidence type="ECO:0000256" key="9">
    <source>
        <dbReference type="ARBA" id="ARBA00022763"/>
    </source>
</evidence>
<evidence type="ECO:0000313" key="25">
    <source>
        <dbReference type="Proteomes" id="UP001162834"/>
    </source>
</evidence>
<dbReference type="KEGG" id="sbae:DSM104329_04323"/>